<name>A0A1G7HKN5_9PROT</name>
<protein>
    <submittedName>
        <fullName evidence="1">Uncharacterized protein</fullName>
    </submittedName>
</protein>
<accession>A0A1G7HKN5</accession>
<reference evidence="1 2" key="1">
    <citation type="submission" date="2016-10" db="EMBL/GenBank/DDBJ databases">
        <authorList>
            <person name="de Groot N.N."/>
        </authorList>
    </citation>
    <scope>NUCLEOTIDE SEQUENCE [LARGE SCALE GENOMIC DNA]</scope>
    <source>
        <strain evidence="1 2">ATCC 700224</strain>
    </source>
</reference>
<sequence length="199" mass="22804">MSTVVAVPEPLRFFIERPPTARAINDLLEKTTAPDDLQWQDFPDLIKARLTARTVQAHFALFLHDLWRVTWGTALTEAGIDLRQWQETWDDVGQEEVWNDRGFTAKGRIGRKPLHFSVWLSESDRPRVFNGQVGFYIKDGTYHWSNDLELPAPWDAEPDDDYRVTDDALICISSETATFDAAPLLLATRDALDVMRRCA</sequence>
<gene>
    <name evidence="1" type="ORF">SAMN05421720_12219</name>
</gene>
<dbReference type="STRING" id="69960.SAMN05421720_12219"/>
<organism evidence="1 2">
    <name type="scientific">Rhodospira trueperi</name>
    <dbReference type="NCBI Taxonomy" id="69960"/>
    <lineage>
        <taxon>Bacteria</taxon>
        <taxon>Pseudomonadati</taxon>
        <taxon>Pseudomonadota</taxon>
        <taxon>Alphaproteobacteria</taxon>
        <taxon>Rhodospirillales</taxon>
        <taxon>Rhodospirillaceae</taxon>
        <taxon>Rhodospira</taxon>
    </lineage>
</organism>
<dbReference type="RefSeq" id="WP_092788011.1">
    <property type="nucleotide sequence ID" value="NZ_FNAP01000022.1"/>
</dbReference>
<dbReference type="EMBL" id="FNAP01000022">
    <property type="protein sequence ID" value="SDF00958.1"/>
    <property type="molecule type" value="Genomic_DNA"/>
</dbReference>
<keyword evidence="2" id="KW-1185">Reference proteome</keyword>
<dbReference type="OrthoDB" id="7574396at2"/>
<evidence type="ECO:0000313" key="1">
    <source>
        <dbReference type="EMBL" id="SDF00958.1"/>
    </source>
</evidence>
<dbReference type="Proteomes" id="UP000199412">
    <property type="component" value="Unassembled WGS sequence"/>
</dbReference>
<proteinExistence type="predicted"/>
<dbReference type="AlphaFoldDB" id="A0A1G7HKN5"/>
<evidence type="ECO:0000313" key="2">
    <source>
        <dbReference type="Proteomes" id="UP000199412"/>
    </source>
</evidence>